<dbReference type="EMBL" id="RJUF01000185">
    <property type="protein sequence ID" value="MCP9765576.1"/>
    <property type="molecule type" value="Genomic_DNA"/>
</dbReference>
<feature type="transmembrane region" description="Helical" evidence="1">
    <location>
        <begin position="120"/>
        <end position="141"/>
    </location>
</feature>
<evidence type="ECO:0000313" key="2">
    <source>
        <dbReference type="EMBL" id="MCP9765576.1"/>
    </source>
</evidence>
<keyword evidence="1" id="KW-1133">Transmembrane helix</keyword>
<comment type="caution">
    <text evidence="2">The sequence shown here is derived from an EMBL/GenBank/DDBJ whole genome shotgun (WGS) entry which is preliminary data.</text>
</comment>
<organism evidence="2 3">
    <name type="scientific">Lacihabitans soyangensis</name>
    <dbReference type="NCBI Taxonomy" id="869394"/>
    <lineage>
        <taxon>Bacteria</taxon>
        <taxon>Pseudomonadati</taxon>
        <taxon>Bacteroidota</taxon>
        <taxon>Cytophagia</taxon>
        <taxon>Cytophagales</taxon>
        <taxon>Leadbetterellaceae</taxon>
        <taxon>Lacihabitans</taxon>
    </lineage>
</organism>
<gene>
    <name evidence="2" type="ORF">EGI31_21785</name>
</gene>
<sequence>MKDFKTLNLWPYKFKKWSIPLIIIGIAFLTAYQKGIKPEWGNIKVFAVASTYLENRFLQIVQTNLMDEIGFVCLMSGIGLLILTQEINEKLVFNEYRLRAFIIALKITLGIWLVSYLVLFGYIIFPVSMLMFLIFLVVYYASFRYLKSELYFKN</sequence>
<proteinExistence type="predicted"/>
<keyword evidence="3" id="KW-1185">Reference proteome</keyword>
<evidence type="ECO:0000256" key="1">
    <source>
        <dbReference type="SAM" id="Phobius"/>
    </source>
</evidence>
<dbReference type="AlphaFoldDB" id="A0AAE3KWE2"/>
<accession>A0AAE3KWE2</accession>
<evidence type="ECO:0000313" key="3">
    <source>
        <dbReference type="Proteomes" id="UP001204144"/>
    </source>
</evidence>
<dbReference type="Proteomes" id="UP001204144">
    <property type="component" value="Unassembled WGS sequence"/>
</dbReference>
<dbReference type="RefSeq" id="WP_255039292.1">
    <property type="nucleotide sequence ID" value="NZ_RJUF01000185.1"/>
</dbReference>
<name>A0AAE3KWE2_9BACT</name>
<feature type="transmembrane region" description="Helical" evidence="1">
    <location>
        <begin position="57"/>
        <end position="84"/>
    </location>
</feature>
<keyword evidence="1" id="KW-0472">Membrane</keyword>
<keyword evidence="1" id="KW-0812">Transmembrane</keyword>
<reference evidence="2 3" key="1">
    <citation type="submission" date="2018-11" db="EMBL/GenBank/DDBJ databases">
        <title>Novel bacteria species description.</title>
        <authorList>
            <person name="Han J.-H."/>
        </authorList>
    </citation>
    <scope>NUCLEOTIDE SEQUENCE [LARGE SCALE GENOMIC DNA]</scope>
    <source>
        <strain evidence="2 3">KCTC23259</strain>
    </source>
</reference>
<protein>
    <submittedName>
        <fullName evidence="2">Uncharacterized protein</fullName>
    </submittedName>
</protein>
<feature type="transmembrane region" description="Helical" evidence="1">
    <location>
        <begin position="96"/>
        <end position="114"/>
    </location>
</feature>